<dbReference type="InterPro" id="IPR018076">
    <property type="entry name" value="T2SS_GspF_dom"/>
</dbReference>
<dbReference type="PANTHER" id="PTHR35007">
    <property type="entry name" value="INTEGRAL MEMBRANE PROTEIN-RELATED"/>
    <property type="match status" value="1"/>
</dbReference>
<proteinExistence type="predicted"/>
<dbReference type="AlphaFoldDB" id="A0A919YPR5"/>
<dbReference type="Pfam" id="PF00482">
    <property type="entry name" value="T2SSF"/>
    <property type="match status" value="1"/>
</dbReference>
<keyword evidence="2" id="KW-1003">Cell membrane</keyword>
<keyword evidence="5 7" id="KW-0472">Membrane</keyword>
<evidence type="ECO:0000313" key="9">
    <source>
        <dbReference type="EMBL" id="GIP17155.1"/>
    </source>
</evidence>
<dbReference type="Proteomes" id="UP000683139">
    <property type="component" value="Unassembled WGS sequence"/>
</dbReference>
<evidence type="ECO:0000256" key="5">
    <source>
        <dbReference type="ARBA" id="ARBA00023136"/>
    </source>
</evidence>
<dbReference type="RefSeq" id="WP_213516116.1">
    <property type="nucleotide sequence ID" value="NZ_BOSE01000004.1"/>
</dbReference>
<protein>
    <recommendedName>
        <fullName evidence="8">Type II secretion system protein GspF domain-containing protein</fullName>
    </recommendedName>
</protein>
<keyword evidence="4 7" id="KW-1133">Transmembrane helix</keyword>
<evidence type="ECO:0000256" key="3">
    <source>
        <dbReference type="ARBA" id="ARBA00022692"/>
    </source>
</evidence>
<keyword evidence="10" id="KW-1185">Reference proteome</keyword>
<comment type="caution">
    <text evidence="9">The sequence shown here is derived from an EMBL/GenBank/DDBJ whole genome shotgun (WGS) entry which is preliminary data.</text>
</comment>
<reference evidence="9" key="1">
    <citation type="submission" date="2021-03" db="EMBL/GenBank/DDBJ databases">
        <title>Antimicrobial resistance genes in bacteria isolated from Japanese honey, and their potential for conferring macrolide and lincosamide resistance in the American foulbrood pathogen Paenibacillus larvae.</title>
        <authorList>
            <person name="Okamoto M."/>
            <person name="Kumagai M."/>
            <person name="Kanamori H."/>
            <person name="Takamatsu D."/>
        </authorList>
    </citation>
    <scope>NUCLEOTIDE SEQUENCE</scope>
    <source>
        <strain evidence="9">J40TS1</strain>
    </source>
</reference>
<feature type="domain" description="Type II secretion system protein GspF" evidence="8">
    <location>
        <begin position="138"/>
        <end position="266"/>
    </location>
</feature>
<evidence type="ECO:0000313" key="10">
    <source>
        <dbReference type="Proteomes" id="UP000683139"/>
    </source>
</evidence>
<dbReference type="GO" id="GO:0005886">
    <property type="term" value="C:plasma membrane"/>
    <property type="evidence" value="ECO:0007669"/>
    <property type="project" value="UniProtKB-SubCell"/>
</dbReference>
<gene>
    <name evidence="9" type="ORF">J40TS1_27970</name>
</gene>
<feature type="transmembrane region" description="Helical" evidence="7">
    <location>
        <begin position="281"/>
        <end position="301"/>
    </location>
</feature>
<evidence type="ECO:0000256" key="7">
    <source>
        <dbReference type="SAM" id="Phobius"/>
    </source>
</evidence>
<accession>A0A919YPR5</accession>
<comment type="subcellular location">
    <subcellularLocation>
        <location evidence="1">Cell membrane</location>
        <topology evidence="1">Multi-pass membrane protein</topology>
    </subcellularLocation>
</comment>
<evidence type="ECO:0000259" key="8">
    <source>
        <dbReference type="Pfam" id="PF00482"/>
    </source>
</evidence>
<name>A0A919YPR5_9BACL</name>
<evidence type="ECO:0000256" key="4">
    <source>
        <dbReference type="ARBA" id="ARBA00022989"/>
    </source>
</evidence>
<dbReference type="EMBL" id="BOSE01000004">
    <property type="protein sequence ID" value="GIP17155.1"/>
    <property type="molecule type" value="Genomic_DNA"/>
</dbReference>
<feature type="transmembrane region" description="Helical" evidence="7">
    <location>
        <begin position="77"/>
        <end position="93"/>
    </location>
</feature>
<feature type="region of interest" description="Disordered" evidence="6">
    <location>
        <begin position="1"/>
        <end position="26"/>
    </location>
</feature>
<evidence type="ECO:0000256" key="2">
    <source>
        <dbReference type="ARBA" id="ARBA00022475"/>
    </source>
</evidence>
<evidence type="ECO:0000256" key="6">
    <source>
        <dbReference type="SAM" id="MobiDB-lite"/>
    </source>
</evidence>
<sequence>MKAQMKVKSANIAGKQSKRKGQQSSPTAFIQRFVQQISVHSKHKLIYKPRAPTIGEEQKVLLQLVNYDQYVLSRFELAKSLVSWSALLIFTTYSFYQSWLLSLLFAPFSLLLLPYDRLRLIARRKLRMKLQLKDVLMSLVSSLAAGRSLENCFAVAGQDMAMLYPNSNIELIAELDIINHRIRNGESIELSLQKLAERANIEELTQFVEALQTCKRSGGDLLSVMRRTATMLSEQIAIDNEIQVLLAQKKLEGRMMMAAPFVFLQFFHSMSPSYMETLQTPLGYSLLTIVLLLLLLLFWLMDKIMTIRM</sequence>
<dbReference type="PANTHER" id="PTHR35007:SF1">
    <property type="entry name" value="PILUS ASSEMBLY PROTEIN"/>
    <property type="match status" value="1"/>
</dbReference>
<keyword evidence="3 7" id="KW-0812">Transmembrane</keyword>
<evidence type="ECO:0000256" key="1">
    <source>
        <dbReference type="ARBA" id="ARBA00004651"/>
    </source>
</evidence>
<organism evidence="9 10">
    <name type="scientific">Paenibacillus montaniterrae</name>
    <dbReference type="NCBI Taxonomy" id="429341"/>
    <lineage>
        <taxon>Bacteria</taxon>
        <taxon>Bacillati</taxon>
        <taxon>Bacillota</taxon>
        <taxon>Bacilli</taxon>
        <taxon>Bacillales</taxon>
        <taxon>Paenibacillaceae</taxon>
        <taxon>Paenibacillus</taxon>
    </lineage>
</organism>